<sequence>MKNMLLRARSKTDNQTEVCFVWIHRLGERKLLDAIKIVYLCMINTRFEALLVGNAFFIGRFMSQQWFYFILGTQMILMCALHFHIIHGNLPKVACVGDSTFVHISTCTEIKGACTFKWLHLLSDAVLL</sequence>
<keyword evidence="1" id="KW-0472">Membrane</keyword>
<evidence type="ECO:0000313" key="2">
    <source>
        <dbReference type="EMBL" id="KAH7431287.1"/>
    </source>
</evidence>
<evidence type="ECO:0000256" key="1">
    <source>
        <dbReference type="SAM" id="Phobius"/>
    </source>
</evidence>
<accession>A0A8T2U654</accession>
<name>A0A8T2U654_CERRI</name>
<keyword evidence="1" id="KW-0812">Transmembrane</keyword>
<comment type="caution">
    <text evidence="2">The sequence shown here is derived from an EMBL/GenBank/DDBJ whole genome shotgun (WGS) entry which is preliminary data.</text>
</comment>
<reference evidence="2" key="1">
    <citation type="submission" date="2021-08" db="EMBL/GenBank/DDBJ databases">
        <title>WGS assembly of Ceratopteris richardii.</title>
        <authorList>
            <person name="Marchant D.B."/>
            <person name="Chen G."/>
            <person name="Jenkins J."/>
            <person name="Shu S."/>
            <person name="Leebens-Mack J."/>
            <person name="Grimwood J."/>
            <person name="Schmutz J."/>
            <person name="Soltis P."/>
            <person name="Soltis D."/>
            <person name="Chen Z.-H."/>
        </authorList>
    </citation>
    <scope>NUCLEOTIDE SEQUENCE</scope>
    <source>
        <strain evidence="2">Whitten #5841</strain>
        <tissue evidence="2">Leaf</tissue>
    </source>
</reference>
<proteinExistence type="predicted"/>
<dbReference type="Proteomes" id="UP000825935">
    <property type="component" value="Chromosome 8"/>
</dbReference>
<protein>
    <submittedName>
        <fullName evidence="2">Uncharacterized protein</fullName>
    </submittedName>
</protein>
<dbReference type="AlphaFoldDB" id="A0A8T2U654"/>
<gene>
    <name evidence="2" type="ORF">KP509_08G041200</name>
</gene>
<organism evidence="2 3">
    <name type="scientific">Ceratopteris richardii</name>
    <name type="common">Triangle waterfern</name>
    <dbReference type="NCBI Taxonomy" id="49495"/>
    <lineage>
        <taxon>Eukaryota</taxon>
        <taxon>Viridiplantae</taxon>
        <taxon>Streptophyta</taxon>
        <taxon>Embryophyta</taxon>
        <taxon>Tracheophyta</taxon>
        <taxon>Polypodiopsida</taxon>
        <taxon>Polypodiidae</taxon>
        <taxon>Polypodiales</taxon>
        <taxon>Pteridineae</taxon>
        <taxon>Pteridaceae</taxon>
        <taxon>Parkerioideae</taxon>
        <taxon>Ceratopteris</taxon>
    </lineage>
</organism>
<keyword evidence="1" id="KW-1133">Transmembrane helix</keyword>
<keyword evidence="3" id="KW-1185">Reference proteome</keyword>
<evidence type="ECO:0000313" key="3">
    <source>
        <dbReference type="Proteomes" id="UP000825935"/>
    </source>
</evidence>
<dbReference type="EMBL" id="CM035413">
    <property type="protein sequence ID" value="KAH7431287.1"/>
    <property type="molecule type" value="Genomic_DNA"/>
</dbReference>
<feature type="transmembrane region" description="Helical" evidence="1">
    <location>
        <begin position="65"/>
        <end position="83"/>
    </location>
</feature>